<dbReference type="InterPro" id="IPR025612">
    <property type="entry name" value="YqjK"/>
</dbReference>
<accession>A0A0C2BMJ0</accession>
<evidence type="ECO:0000313" key="2">
    <source>
        <dbReference type="Proteomes" id="UP000031572"/>
    </source>
</evidence>
<comment type="caution">
    <text evidence="1">The sequence shown here is derived from an EMBL/GenBank/DDBJ whole genome shotgun (WGS) entry which is preliminary data.</text>
</comment>
<gene>
    <name evidence="1" type="ORF">TSA66_11010</name>
</gene>
<dbReference type="OrthoDB" id="8780665at2"/>
<reference evidence="1 2" key="1">
    <citation type="submission" date="2014-12" db="EMBL/GenBank/DDBJ databases">
        <title>Denitrispirillum autotrophicum gen. nov., sp. nov., Denitrifying, Facultatively Autotrophic Bacteria Isolated from Rice Paddy Soil.</title>
        <authorList>
            <person name="Ishii S."/>
            <person name="Ashida N."/>
            <person name="Ohno H."/>
            <person name="Otsuka S."/>
            <person name="Yokota A."/>
            <person name="Senoo K."/>
        </authorList>
    </citation>
    <scope>NUCLEOTIDE SEQUENCE [LARGE SCALE GENOMIC DNA]</scope>
    <source>
        <strain evidence="1 2">TSA66</strain>
    </source>
</reference>
<name>A0A0C2BMJ0_9BURK</name>
<organism evidence="1 2">
    <name type="scientific">Noviherbaspirillum autotrophicum</name>
    <dbReference type="NCBI Taxonomy" id="709839"/>
    <lineage>
        <taxon>Bacteria</taxon>
        <taxon>Pseudomonadati</taxon>
        <taxon>Pseudomonadota</taxon>
        <taxon>Betaproteobacteria</taxon>
        <taxon>Burkholderiales</taxon>
        <taxon>Oxalobacteraceae</taxon>
        <taxon>Noviherbaspirillum</taxon>
    </lineage>
</organism>
<dbReference type="Pfam" id="PF13997">
    <property type="entry name" value="YqjK"/>
    <property type="match status" value="1"/>
</dbReference>
<dbReference type="Proteomes" id="UP000031572">
    <property type="component" value="Unassembled WGS sequence"/>
</dbReference>
<evidence type="ECO:0008006" key="3">
    <source>
        <dbReference type="Google" id="ProtNLM"/>
    </source>
</evidence>
<dbReference type="AlphaFoldDB" id="A0A0C2BMJ0"/>
<protein>
    <recommendedName>
        <fullName evidence="3">YqjK-like protein</fullName>
    </recommendedName>
</protein>
<evidence type="ECO:0000313" key="1">
    <source>
        <dbReference type="EMBL" id="KIF81229.1"/>
    </source>
</evidence>
<sequence length="133" mass="14512">MKTRAEMLAWRRQLLIAESNMQRAELAMQVQPIVYTLASVNIGMRILGRVRQHPGWLATVALGVLAIRPHRISSFLRLGTASLRLLRHAAPLLQSAPSASPPVTIVSGPHYADISLAEPRAQALPTARRGKPG</sequence>
<proteinExistence type="predicted"/>
<dbReference type="RefSeq" id="WP_040040054.1">
    <property type="nucleotide sequence ID" value="NZ_JWJG01000028.1"/>
</dbReference>
<dbReference type="STRING" id="709839.TSA66_11010"/>
<keyword evidence="2" id="KW-1185">Reference proteome</keyword>
<dbReference type="EMBL" id="JWJG01000028">
    <property type="protein sequence ID" value="KIF81229.1"/>
    <property type="molecule type" value="Genomic_DNA"/>
</dbReference>